<accession>A0A9W8UTY5</accession>
<dbReference type="AlphaFoldDB" id="A0A9W8UTY5"/>
<protein>
    <submittedName>
        <fullName evidence="3">Uncharacterized protein</fullName>
    </submittedName>
</protein>
<reference evidence="3" key="1">
    <citation type="submission" date="2022-09" db="EMBL/GenBank/DDBJ databases">
        <title>Fusarium specimens isolated from Avocado Roots.</title>
        <authorList>
            <person name="Stajich J."/>
            <person name="Roper C."/>
            <person name="Heimlech-Rivalta G."/>
        </authorList>
    </citation>
    <scope>NUCLEOTIDE SEQUENCE</scope>
    <source>
        <strain evidence="3">A02</strain>
    </source>
</reference>
<dbReference type="EMBL" id="JAOQAV010000390">
    <property type="protein sequence ID" value="KAJ4175648.1"/>
    <property type="molecule type" value="Genomic_DNA"/>
</dbReference>
<keyword evidence="4" id="KW-1185">Reference proteome</keyword>
<feature type="compositionally biased region" description="Acidic residues" evidence="1">
    <location>
        <begin position="41"/>
        <end position="57"/>
    </location>
</feature>
<evidence type="ECO:0000313" key="4">
    <source>
        <dbReference type="Proteomes" id="UP001152087"/>
    </source>
</evidence>
<comment type="caution">
    <text evidence="3">The sequence shown here is derived from an EMBL/GenBank/DDBJ whole genome shotgun (WGS) entry which is preliminary data.</text>
</comment>
<evidence type="ECO:0000256" key="1">
    <source>
        <dbReference type="SAM" id="MobiDB-lite"/>
    </source>
</evidence>
<name>A0A9W8UTY5_9HYPO</name>
<proteinExistence type="predicted"/>
<evidence type="ECO:0000313" key="3">
    <source>
        <dbReference type="EMBL" id="KAJ4175648.1"/>
    </source>
</evidence>
<organism evidence="3 4">
    <name type="scientific">Fusarium falciforme</name>
    <dbReference type="NCBI Taxonomy" id="195108"/>
    <lineage>
        <taxon>Eukaryota</taxon>
        <taxon>Fungi</taxon>
        <taxon>Dikarya</taxon>
        <taxon>Ascomycota</taxon>
        <taxon>Pezizomycotina</taxon>
        <taxon>Sordariomycetes</taxon>
        <taxon>Hypocreomycetidae</taxon>
        <taxon>Hypocreales</taxon>
        <taxon>Nectriaceae</taxon>
        <taxon>Fusarium</taxon>
        <taxon>Fusarium solani species complex</taxon>
    </lineage>
</organism>
<feature type="chain" id="PRO_5040741862" evidence="2">
    <location>
        <begin position="20"/>
        <end position="57"/>
    </location>
</feature>
<feature type="region of interest" description="Disordered" evidence="1">
    <location>
        <begin position="30"/>
        <end position="57"/>
    </location>
</feature>
<keyword evidence="2" id="KW-0732">Signal</keyword>
<dbReference type="Proteomes" id="UP001152087">
    <property type="component" value="Unassembled WGS sequence"/>
</dbReference>
<gene>
    <name evidence="3" type="ORF">NW755_014823</name>
</gene>
<feature type="signal peptide" evidence="2">
    <location>
        <begin position="1"/>
        <end position="19"/>
    </location>
</feature>
<sequence>MMQYILTLVAQLLLEGGSCDLDRLGQEDWAPIDDCNQEYREADDDDDAETDEDAEYE</sequence>
<evidence type="ECO:0000256" key="2">
    <source>
        <dbReference type="SAM" id="SignalP"/>
    </source>
</evidence>